<evidence type="ECO:0000313" key="1">
    <source>
        <dbReference type="EMBL" id="EMA11814.1"/>
    </source>
</evidence>
<evidence type="ECO:0008006" key="3">
    <source>
        <dbReference type="Google" id="ProtNLM"/>
    </source>
</evidence>
<proteinExistence type="predicted"/>
<protein>
    <recommendedName>
        <fullName evidence="3">Nucleic acid-binding protein</fullName>
    </recommendedName>
</protein>
<dbReference type="Proteomes" id="UP000011687">
    <property type="component" value="Unassembled WGS sequence"/>
</dbReference>
<dbReference type="AlphaFoldDB" id="M0JV16"/>
<keyword evidence="2" id="KW-1185">Reference proteome</keyword>
<organism evidence="1 2">
    <name type="scientific">Haloarcula marismortui ATCC 33799</name>
    <dbReference type="NCBI Taxonomy" id="662475"/>
    <lineage>
        <taxon>Archaea</taxon>
        <taxon>Methanobacteriati</taxon>
        <taxon>Methanobacteriota</taxon>
        <taxon>Stenosarchaea group</taxon>
        <taxon>Halobacteria</taxon>
        <taxon>Halobacteriales</taxon>
        <taxon>Haloarculaceae</taxon>
        <taxon>Haloarcula</taxon>
    </lineage>
</organism>
<comment type="caution">
    <text evidence="1">The sequence shown here is derived from an EMBL/GenBank/DDBJ whole genome shotgun (WGS) entry which is preliminary data.</text>
</comment>
<gene>
    <name evidence="1" type="ORF">C435_18114</name>
</gene>
<sequence length="176" mass="18990">MFVFDATPLIYLAKAEQLSLLSRLDASRLIPQRVYEEVVTVGLDAGYPDARRIEQSVEEGTFDVVSVPETTLFDRLSGNPNVSDADVAVLALAADHGATAVMDDAYGRDIAAVEAIETRGTAYLVLSLVRDGELEADDARETLEAMLDAGWHCSPSLYSKLLSKLEELAVGGADNR</sequence>
<dbReference type="PANTHER" id="PTHR39550">
    <property type="entry name" value="SLL0658 PROTEIN"/>
    <property type="match status" value="1"/>
</dbReference>
<reference evidence="1 2" key="1">
    <citation type="journal article" date="2014" name="PLoS Genet.">
        <title>Phylogenetically driven sequencing of extremely halophilic archaea reveals strategies for static and dynamic osmo-response.</title>
        <authorList>
            <person name="Becker E.A."/>
            <person name="Seitzer P.M."/>
            <person name="Tritt A."/>
            <person name="Larsen D."/>
            <person name="Krusor M."/>
            <person name="Yao A.I."/>
            <person name="Wu D."/>
            <person name="Madern D."/>
            <person name="Eisen J.A."/>
            <person name="Darling A.E."/>
            <person name="Facciotti M.T."/>
        </authorList>
    </citation>
    <scope>NUCLEOTIDE SEQUENCE [LARGE SCALE GENOMIC DNA]</scope>
    <source>
        <strain evidence="1 2">ATCC 33799</strain>
    </source>
</reference>
<dbReference type="RefSeq" id="WP_007190273.1">
    <property type="nucleotide sequence ID" value="NZ_AOLS01000102.1"/>
</dbReference>
<dbReference type="PATRIC" id="fig|662475.6.peg.3535"/>
<dbReference type="PANTHER" id="PTHR39550:SF1">
    <property type="entry name" value="SLL0658 PROTEIN"/>
    <property type="match status" value="1"/>
</dbReference>
<name>M0JV16_9EURY</name>
<dbReference type="EMBL" id="AOLS01000102">
    <property type="protein sequence ID" value="EMA11814.1"/>
    <property type="molecule type" value="Genomic_DNA"/>
</dbReference>
<dbReference type="Pfam" id="PF11848">
    <property type="entry name" value="DUF3368"/>
    <property type="match status" value="1"/>
</dbReference>
<dbReference type="InterPro" id="IPR021799">
    <property type="entry name" value="PIN-like_prokaryotic"/>
</dbReference>
<evidence type="ECO:0000313" key="2">
    <source>
        <dbReference type="Proteomes" id="UP000011687"/>
    </source>
</evidence>
<accession>M0JV16</accession>